<dbReference type="Proteomes" id="UP000295252">
    <property type="component" value="Chromosome IX"/>
</dbReference>
<dbReference type="Gene3D" id="3.30.200.20">
    <property type="entry name" value="Phosphorylase Kinase, domain 1"/>
    <property type="match status" value="1"/>
</dbReference>
<evidence type="ECO:0008006" key="3">
    <source>
        <dbReference type="Google" id="ProtNLM"/>
    </source>
</evidence>
<keyword evidence="2" id="KW-1185">Reference proteome</keyword>
<dbReference type="AlphaFoldDB" id="A0A068V593"/>
<gene>
    <name evidence="1" type="ORF">GSCOC_T00015689001</name>
</gene>
<dbReference type="InParanoid" id="A0A068V593"/>
<dbReference type="InterPro" id="IPR011009">
    <property type="entry name" value="Kinase-like_dom_sf"/>
</dbReference>
<accession>A0A068V593</accession>
<dbReference type="EMBL" id="HG739188">
    <property type="protein sequence ID" value="CDP15697.1"/>
    <property type="molecule type" value="Genomic_DNA"/>
</dbReference>
<dbReference type="Gramene" id="CDP15697">
    <property type="protein sequence ID" value="CDP15697"/>
    <property type="gene ID" value="GSCOC_T00015689001"/>
</dbReference>
<reference evidence="2" key="1">
    <citation type="journal article" date="2014" name="Science">
        <title>The coffee genome provides insight into the convergent evolution of caffeine biosynthesis.</title>
        <authorList>
            <person name="Denoeud F."/>
            <person name="Carretero-Paulet L."/>
            <person name="Dereeper A."/>
            <person name="Droc G."/>
            <person name="Guyot R."/>
            <person name="Pietrella M."/>
            <person name="Zheng C."/>
            <person name="Alberti A."/>
            <person name="Anthony F."/>
            <person name="Aprea G."/>
            <person name="Aury J.M."/>
            <person name="Bento P."/>
            <person name="Bernard M."/>
            <person name="Bocs S."/>
            <person name="Campa C."/>
            <person name="Cenci A."/>
            <person name="Combes M.C."/>
            <person name="Crouzillat D."/>
            <person name="Da Silva C."/>
            <person name="Daddiego L."/>
            <person name="De Bellis F."/>
            <person name="Dussert S."/>
            <person name="Garsmeur O."/>
            <person name="Gayraud T."/>
            <person name="Guignon V."/>
            <person name="Jahn K."/>
            <person name="Jamilloux V."/>
            <person name="Joet T."/>
            <person name="Labadie K."/>
            <person name="Lan T."/>
            <person name="Leclercq J."/>
            <person name="Lepelley M."/>
            <person name="Leroy T."/>
            <person name="Li L.T."/>
            <person name="Librado P."/>
            <person name="Lopez L."/>
            <person name="Munoz A."/>
            <person name="Noel B."/>
            <person name="Pallavicini A."/>
            <person name="Perrotta G."/>
            <person name="Poncet V."/>
            <person name="Pot D."/>
            <person name="Priyono X."/>
            <person name="Rigoreau M."/>
            <person name="Rouard M."/>
            <person name="Rozas J."/>
            <person name="Tranchant-Dubreuil C."/>
            <person name="VanBuren R."/>
            <person name="Zhang Q."/>
            <person name="Andrade A.C."/>
            <person name="Argout X."/>
            <person name="Bertrand B."/>
            <person name="de Kochko A."/>
            <person name="Graziosi G."/>
            <person name="Henry R.J."/>
            <person name="Jayarama X."/>
            <person name="Ming R."/>
            <person name="Nagai C."/>
            <person name="Rounsley S."/>
            <person name="Sankoff D."/>
            <person name="Giuliano G."/>
            <person name="Albert V.A."/>
            <person name="Wincker P."/>
            <person name="Lashermes P."/>
        </authorList>
    </citation>
    <scope>NUCLEOTIDE SEQUENCE [LARGE SCALE GENOMIC DNA]</scope>
    <source>
        <strain evidence="2">cv. DH200-94</strain>
    </source>
</reference>
<evidence type="ECO:0000313" key="1">
    <source>
        <dbReference type="EMBL" id="CDP15697.1"/>
    </source>
</evidence>
<organism evidence="1 2">
    <name type="scientific">Coffea canephora</name>
    <name type="common">Robusta coffee</name>
    <dbReference type="NCBI Taxonomy" id="49390"/>
    <lineage>
        <taxon>Eukaryota</taxon>
        <taxon>Viridiplantae</taxon>
        <taxon>Streptophyta</taxon>
        <taxon>Embryophyta</taxon>
        <taxon>Tracheophyta</taxon>
        <taxon>Spermatophyta</taxon>
        <taxon>Magnoliopsida</taxon>
        <taxon>eudicotyledons</taxon>
        <taxon>Gunneridae</taxon>
        <taxon>Pentapetalae</taxon>
        <taxon>asterids</taxon>
        <taxon>lamiids</taxon>
        <taxon>Gentianales</taxon>
        <taxon>Rubiaceae</taxon>
        <taxon>Ixoroideae</taxon>
        <taxon>Gardenieae complex</taxon>
        <taxon>Bertiereae - Coffeeae clade</taxon>
        <taxon>Coffeeae</taxon>
        <taxon>Coffea</taxon>
    </lineage>
</organism>
<dbReference type="PhylomeDB" id="A0A068V593"/>
<dbReference type="STRING" id="49390.A0A068V593"/>
<sequence>MVTKPMSEIFLAVVGGSSLYKVERKIGEGSLEQVCKGRLFSCGKGSEPVEVALKFEHKNKLVGLIRDDYPTDSLGGGGGTHGVPTVHYRGIQGNCFIMVMEHLDPISLDVWRSARMN</sequence>
<dbReference type="SUPFAM" id="SSF56112">
    <property type="entry name" value="Protein kinase-like (PK-like)"/>
    <property type="match status" value="1"/>
</dbReference>
<protein>
    <recommendedName>
        <fullName evidence="3">Protein kinase domain-containing protein</fullName>
    </recommendedName>
</protein>
<evidence type="ECO:0000313" key="2">
    <source>
        <dbReference type="Proteomes" id="UP000295252"/>
    </source>
</evidence>
<name>A0A068V593_COFCA</name>
<proteinExistence type="predicted"/>